<dbReference type="AlphaFoldDB" id="A0A7Y6UQ01"/>
<dbReference type="EMBL" id="JABWDU010000007">
    <property type="protein sequence ID" value="NVD41940.1"/>
    <property type="molecule type" value="Genomic_DNA"/>
</dbReference>
<reference evidence="1 2" key="1">
    <citation type="submission" date="2020-06" db="EMBL/GenBank/DDBJ databases">
        <authorList>
            <person name="Grouzdev D.S."/>
        </authorList>
    </citation>
    <scope>NUCLEOTIDE SEQUENCE [LARGE SCALE GENOMIC DNA]</scope>
    <source>
        <strain evidence="1 2">HO-A22</strain>
    </source>
</reference>
<evidence type="ECO:0000313" key="1">
    <source>
        <dbReference type="EMBL" id="NVD41940.1"/>
    </source>
</evidence>
<proteinExistence type="predicted"/>
<organism evidence="1 2">
    <name type="scientific">Ensifer oleiphilus</name>
    <dbReference type="NCBI Taxonomy" id="2742698"/>
    <lineage>
        <taxon>Bacteria</taxon>
        <taxon>Pseudomonadati</taxon>
        <taxon>Pseudomonadota</taxon>
        <taxon>Alphaproteobacteria</taxon>
        <taxon>Hyphomicrobiales</taxon>
        <taxon>Rhizobiaceae</taxon>
        <taxon>Sinorhizobium/Ensifer group</taxon>
        <taxon>Ensifer</taxon>
    </lineage>
</organism>
<evidence type="ECO:0008006" key="3">
    <source>
        <dbReference type="Google" id="ProtNLM"/>
    </source>
</evidence>
<accession>A0A7Y6UQ01</accession>
<name>A0A7Y6UQ01_9HYPH</name>
<dbReference type="RefSeq" id="WP_176355139.1">
    <property type="nucleotide sequence ID" value="NZ_JABWDU010000007.1"/>
</dbReference>
<protein>
    <recommendedName>
        <fullName evidence="3">EF-hand domain-containing protein</fullName>
    </recommendedName>
</protein>
<sequence length="66" mass="7354">MDAFIAKENIRRFSSLLRTETGESQRRVLLDLLSLENEKLAAAVGKIDTNRDGKIVSEEVHAIITA</sequence>
<gene>
    <name evidence="1" type="ORF">HT585_24025</name>
</gene>
<dbReference type="Proteomes" id="UP000520198">
    <property type="component" value="Unassembled WGS sequence"/>
</dbReference>
<comment type="caution">
    <text evidence="1">The sequence shown here is derived from an EMBL/GenBank/DDBJ whole genome shotgun (WGS) entry which is preliminary data.</text>
</comment>
<evidence type="ECO:0000313" key="2">
    <source>
        <dbReference type="Proteomes" id="UP000520198"/>
    </source>
</evidence>
<keyword evidence="2" id="KW-1185">Reference proteome</keyword>